<keyword evidence="9" id="KW-1185">Reference proteome</keyword>
<sequence length="1122" mass="124932">MFQKHILANSIQKCLWSSLALSLMTSAVAAEQTDNSKETSSEPVEVISVKGVRSSLKEAAYLKKSADQIMDAISAEDIGQLPDNNIAEALQRVTGVQIGRDDTGAGSGFQVRGLSQNRVEVNGQSMAGSGGSRSNDFGNIDTALFKAIEVYKSPTADMVEGAIGATIRLKTFTPLERNGGFVNVSGQGSKDELADDTGNKFSLAMSDRWDWGKAGEFGALVNVSTEKRFAETHEMKTAWSPAIENQLKNNKYLNGSLRETSVGTDGNFVPRSPGDVNVPYAVFRPEDIEFKRSMVEQSNLSLDSTLQWRPTDNLEFSLFGQKSDFERIAIDQVMKYGTRHESNQIMDYDLIGTERDDSPIILGEWNRSPNADEYFLTQDFRNRRASDSLLQPTDADFVQSNGMLERYIVQSATVTPTGSAYHAPVASQYGSGVSTTDSSTWSFTTKYDINDAWRVEAKYAYARSKNENDSIAQRFSPGTNAADAESNALTNAYVYYDFDPSKDIPNVGVLNVSSDGLSSTPLSEELQDPNLYALHNGWGFLTTDENEKDEFSLDFDWAVDGDVITSIEFGGRYANNDMKRHKQKMEFSNAGENSRFSTNWLAYDRDLSTRPEGEKVTGNDKVSIGFADQVMFEQTGIEDYYSRHMVSSPSMFPNASGVNVDPWLTLDMSHDSFKELILGAFPGREGDCLIYDKSEGLCSDKLWENPEAIENNDKGYQEWDHVLTIPKAQYVVDGTYPYLITEKTKAVYLKFNFNTEVMNYIVTGNLGARYVETETTSLGVKTTRFRNDEGQELKDLNGLKVEQYDPVSESSDYSNFLPSLNVNVLLTDDMFVRLAAAKTMARANPKDLSPSLDLPNYSWTANLGNPNLRPEEAINYDVSWEWYINEINSLSAAVFFKDLSNFHTNRFYTIASPADRNGDGDYTNDPVTVKQPINGGDGTIKGIELAALHTFDYLPGFLSGFGVQANYTYTDSSQDSGTSELDGSELPVYNLSEESYNFILFYDKAGFNFRAAYNYRTENLQGTSTAGTDPYIYTRYDDYQGVEGDTQYSPTGIQLPEWNDDFATLDLSASYRYKQATVFVQARNVLGESGRRYVGDETSTKHLLTRYQDTGTDYVAGVRVSF</sequence>
<keyword evidence="3" id="KW-0998">Cell outer membrane</keyword>
<keyword evidence="4" id="KW-0798">TonB box</keyword>
<dbReference type="GO" id="GO:0009279">
    <property type="term" value="C:cell outer membrane"/>
    <property type="evidence" value="ECO:0007669"/>
    <property type="project" value="UniProtKB-SubCell"/>
</dbReference>
<proteinExistence type="inferred from homology"/>
<protein>
    <submittedName>
        <fullName evidence="8">TonB-dependent receptor</fullName>
    </submittedName>
</protein>
<gene>
    <name evidence="8" type="ORF">NAF29_06985</name>
</gene>
<dbReference type="InterPro" id="IPR036942">
    <property type="entry name" value="Beta-barrel_TonB_sf"/>
</dbReference>
<keyword evidence="5" id="KW-0732">Signal</keyword>
<feature type="chain" id="PRO_5041430584" evidence="5">
    <location>
        <begin position="30"/>
        <end position="1122"/>
    </location>
</feature>
<comment type="similarity">
    <text evidence="4">Belongs to the TonB-dependent receptor family.</text>
</comment>
<evidence type="ECO:0000256" key="1">
    <source>
        <dbReference type="ARBA" id="ARBA00004442"/>
    </source>
</evidence>
<dbReference type="InterPro" id="IPR000531">
    <property type="entry name" value="Beta-barrel_TonB"/>
</dbReference>
<evidence type="ECO:0000259" key="7">
    <source>
        <dbReference type="Pfam" id="PF07715"/>
    </source>
</evidence>
<evidence type="ECO:0000256" key="4">
    <source>
        <dbReference type="RuleBase" id="RU003357"/>
    </source>
</evidence>
<organism evidence="8 9">
    <name type="scientific">Echinimonas agarilytica</name>
    <dbReference type="NCBI Taxonomy" id="1215918"/>
    <lineage>
        <taxon>Bacteria</taxon>
        <taxon>Pseudomonadati</taxon>
        <taxon>Pseudomonadota</taxon>
        <taxon>Gammaproteobacteria</taxon>
        <taxon>Alteromonadales</taxon>
        <taxon>Echinimonadaceae</taxon>
        <taxon>Echinimonas</taxon>
    </lineage>
</organism>
<name>A0AA41W5I8_9GAMM</name>
<dbReference type="Proteomes" id="UP001165393">
    <property type="component" value="Unassembled WGS sequence"/>
</dbReference>
<evidence type="ECO:0000313" key="8">
    <source>
        <dbReference type="EMBL" id="MCM2679414.1"/>
    </source>
</evidence>
<dbReference type="InterPro" id="IPR037066">
    <property type="entry name" value="Plug_dom_sf"/>
</dbReference>
<feature type="domain" description="TonB-dependent receptor-like beta-barrel" evidence="6">
    <location>
        <begin position="489"/>
        <end position="1085"/>
    </location>
</feature>
<evidence type="ECO:0000256" key="3">
    <source>
        <dbReference type="ARBA" id="ARBA00023237"/>
    </source>
</evidence>
<comment type="subcellular location">
    <subcellularLocation>
        <location evidence="1 4">Cell outer membrane</location>
    </subcellularLocation>
</comment>
<accession>A0AA41W5I8</accession>
<dbReference type="SUPFAM" id="SSF56935">
    <property type="entry name" value="Porins"/>
    <property type="match status" value="1"/>
</dbReference>
<dbReference type="Pfam" id="PF07715">
    <property type="entry name" value="Plug"/>
    <property type="match status" value="1"/>
</dbReference>
<dbReference type="Gene3D" id="2.40.170.20">
    <property type="entry name" value="TonB-dependent receptor, beta-barrel domain"/>
    <property type="match status" value="1"/>
</dbReference>
<feature type="domain" description="TonB-dependent receptor plug" evidence="7">
    <location>
        <begin position="64"/>
        <end position="165"/>
    </location>
</feature>
<keyword evidence="8" id="KW-0675">Receptor</keyword>
<dbReference type="AlphaFoldDB" id="A0AA41W5I8"/>
<comment type="caution">
    <text evidence="8">The sequence shown here is derived from an EMBL/GenBank/DDBJ whole genome shotgun (WGS) entry which is preliminary data.</text>
</comment>
<dbReference type="InterPro" id="IPR012910">
    <property type="entry name" value="Plug_dom"/>
</dbReference>
<reference evidence="8 9" key="1">
    <citation type="journal article" date="2013" name="Antonie Van Leeuwenhoek">
        <title>Echinimonas agarilytica gen. nov., sp. nov., a new gammaproteobacterium isolated from the sea urchin Strongylocentrotus intermedius.</title>
        <authorList>
            <person name="Nedashkovskaya O.I."/>
            <person name="Stenkova A.M."/>
            <person name="Zhukova N.V."/>
            <person name="Van Trappen S."/>
            <person name="Lee J.S."/>
            <person name="Kim S.B."/>
        </authorList>
    </citation>
    <scope>NUCLEOTIDE SEQUENCE [LARGE SCALE GENOMIC DNA]</scope>
    <source>
        <strain evidence="8 9">KMM 6351</strain>
    </source>
</reference>
<dbReference type="EMBL" id="JAMQGP010000002">
    <property type="protein sequence ID" value="MCM2679414.1"/>
    <property type="molecule type" value="Genomic_DNA"/>
</dbReference>
<evidence type="ECO:0000313" key="9">
    <source>
        <dbReference type="Proteomes" id="UP001165393"/>
    </source>
</evidence>
<dbReference type="RefSeq" id="WP_251260766.1">
    <property type="nucleotide sequence ID" value="NZ_JAMQGP010000002.1"/>
</dbReference>
<dbReference type="Gene3D" id="2.170.130.10">
    <property type="entry name" value="TonB-dependent receptor, plug domain"/>
    <property type="match status" value="1"/>
</dbReference>
<dbReference type="Gene3D" id="2.40.160.20">
    <property type="match status" value="1"/>
</dbReference>
<evidence type="ECO:0000256" key="2">
    <source>
        <dbReference type="ARBA" id="ARBA00023136"/>
    </source>
</evidence>
<feature type="signal peptide" evidence="5">
    <location>
        <begin position="1"/>
        <end position="29"/>
    </location>
</feature>
<dbReference type="Pfam" id="PF00593">
    <property type="entry name" value="TonB_dep_Rec_b-barrel"/>
    <property type="match status" value="1"/>
</dbReference>
<dbReference type="PANTHER" id="PTHR40980">
    <property type="entry name" value="PLUG DOMAIN-CONTAINING PROTEIN"/>
    <property type="match status" value="1"/>
</dbReference>
<dbReference type="PANTHER" id="PTHR40980:SF3">
    <property type="entry name" value="TONB-DEPENDENT RECEPTOR-LIKE BETA-BARREL DOMAIN-CONTAINING PROTEIN"/>
    <property type="match status" value="1"/>
</dbReference>
<evidence type="ECO:0000259" key="6">
    <source>
        <dbReference type="Pfam" id="PF00593"/>
    </source>
</evidence>
<evidence type="ECO:0000256" key="5">
    <source>
        <dbReference type="SAM" id="SignalP"/>
    </source>
</evidence>
<keyword evidence="2 4" id="KW-0472">Membrane</keyword>